<feature type="transmembrane region" description="Helical" evidence="1">
    <location>
        <begin position="34"/>
        <end position="54"/>
    </location>
</feature>
<sequence length="172" mass="19072">MLFIVLVAWRVFIVYLYGAIIPVQGPVTWTGKDAGFRPAGSVAFVTTASVVLMFPGQVQGSGRRGVEHECGAIRRSTAGCSASSSLDRRGRRLLVYLACPRLGGWISSRYPGPARSRNRYRYSSRSLMVPLCFVRLAVRKWSFDLALYETRGVILVLILNMFIDTPKITGSH</sequence>
<comment type="caution">
    <text evidence="2">The sequence shown here is derived from an EMBL/GenBank/DDBJ whole genome shotgun (WGS) entry which is preliminary data.</text>
</comment>
<keyword evidence="1" id="KW-1133">Transmembrane helix</keyword>
<name>A0AAD9H1B6_9PEZI</name>
<gene>
    <name evidence="2" type="ORF">LX32DRAFT_311763</name>
</gene>
<keyword evidence="3" id="KW-1185">Reference proteome</keyword>
<evidence type="ECO:0000256" key="1">
    <source>
        <dbReference type="SAM" id="Phobius"/>
    </source>
</evidence>
<dbReference type="Proteomes" id="UP001232148">
    <property type="component" value="Unassembled WGS sequence"/>
</dbReference>
<reference evidence="2" key="1">
    <citation type="submission" date="2021-06" db="EMBL/GenBank/DDBJ databases">
        <title>Comparative genomics, transcriptomics and evolutionary studies reveal genomic signatures of adaptation to plant cell wall in hemibiotrophic fungi.</title>
        <authorList>
            <consortium name="DOE Joint Genome Institute"/>
            <person name="Baroncelli R."/>
            <person name="Diaz J.F."/>
            <person name="Benocci T."/>
            <person name="Peng M."/>
            <person name="Battaglia E."/>
            <person name="Haridas S."/>
            <person name="Andreopoulos W."/>
            <person name="Labutti K."/>
            <person name="Pangilinan J."/>
            <person name="Floch G.L."/>
            <person name="Makela M.R."/>
            <person name="Henrissat B."/>
            <person name="Grigoriev I.V."/>
            <person name="Crouch J.A."/>
            <person name="De Vries R.P."/>
            <person name="Sukno S.A."/>
            <person name="Thon M.R."/>
        </authorList>
    </citation>
    <scope>NUCLEOTIDE SEQUENCE</scope>
    <source>
        <strain evidence="2">MAFF235873</strain>
    </source>
</reference>
<dbReference type="AlphaFoldDB" id="A0AAD9H1B6"/>
<protein>
    <submittedName>
        <fullName evidence="2">Uncharacterized protein</fullName>
    </submittedName>
</protein>
<keyword evidence="1" id="KW-0812">Transmembrane</keyword>
<dbReference type="EMBL" id="MU843212">
    <property type="protein sequence ID" value="KAK2020585.1"/>
    <property type="molecule type" value="Genomic_DNA"/>
</dbReference>
<accession>A0AAD9H1B6</accession>
<organism evidence="2 3">
    <name type="scientific">Colletotrichum zoysiae</name>
    <dbReference type="NCBI Taxonomy" id="1216348"/>
    <lineage>
        <taxon>Eukaryota</taxon>
        <taxon>Fungi</taxon>
        <taxon>Dikarya</taxon>
        <taxon>Ascomycota</taxon>
        <taxon>Pezizomycotina</taxon>
        <taxon>Sordariomycetes</taxon>
        <taxon>Hypocreomycetidae</taxon>
        <taxon>Glomerellales</taxon>
        <taxon>Glomerellaceae</taxon>
        <taxon>Colletotrichum</taxon>
        <taxon>Colletotrichum graminicola species complex</taxon>
    </lineage>
</organism>
<proteinExistence type="predicted"/>
<keyword evidence="1" id="KW-0472">Membrane</keyword>
<evidence type="ECO:0000313" key="2">
    <source>
        <dbReference type="EMBL" id="KAK2020585.1"/>
    </source>
</evidence>
<evidence type="ECO:0000313" key="3">
    <source>
        <dbReference type="Proteomes" id="UP001232148"/>
    </source>
</evidence>